<dbReference type="Pfam" id="PF00078">
    <property type="entry name" value="RVT_1"/>
    <property type="match status" value="1"/>
</dbReference>
<sequence>MPEIWKCANVTPLAKINKIEDIEKDLRPISLTPTLSKIAEHLLVQEHVKPAVLKRLRPHQFGCIPGSSTTHALYGMFHNWTRTLDGTGCCVKAFILDYKKAIDLIDHSLFMAKLLQYDINPYIMNWIAAFFSKRQQRVKLGNDSFSEWRSVHAGVPQGTKLDPWLFLVMLNYLSADTSNGVFKYVDDITVYEILEKKESSHAQSILDEASTCLSRSLEVTFAILLCLAALLGNVLVIYVITKYSEMQTITNIFIHNLALADIFMATLIMPLWTANLYTGTWNFSQEWCDVTATIQFIMGAASMLNMGLIALNRYIKVVKRALYIKFFPSKRVAWFYCGLVWVFSAIIATPPLYGWGKLKFDSDSFLCNFNWKEGHFSYVLVVMGGSFNVLTSVIFFCYWKIYRKVKESTGNVNANATQNGVGAPTLRHTDIKVLKSCFTVVCFFSLTWAPPCAAAFLTTGGDYLPTEVHKAAPYFIFSGSLVNPIIYGIMNPLFKDAFKKVFKCGSYGNDNSDQRHARVVAIIVHPRSNETR</sequence>
<dbReference type="InterPro" id="IPR017452">
    <property type="entry name" value="GPCR_Rhodpsn_7TM"/>
</dbReference>
<dbReference type="OrthoDB" id="5963433at2759"/>
<dbReference type="SMART" id="SM01381">
    <property type="entry name" value="7TM_GPCR_Srsx"/>
    <property type="match status" value="1"/>
</dbReference>
<feature type="transmembrane region" description="Helical" evidence="9">
    <location>
        <begin position="219"/>
        <end position="240"/>
    </location>
</feature>
<evidence type="ECO:0000256" key="9">
    <source>
        <dbReference type="SAM" id="Phobius"/>
    </source>
</evidence>
<dbReference type="InterPro" id="IPR050125">
    <property type="entry name" value="GPCR_opsins"/>
</dbReference>
<comment type="similarity">
    <text evidence="8">Belongs to the G-protein coupled receptor 1 family.</text>
</comment>
<keyword evidence="6 8" id="KW-0675">Receptor</keyword>
<evidence type="ECO:0000313" key="11">
    <source>
        <dbReference type="EMBL" id="PFX18776.1"/>
    </source>
</evidence>
<feature type="transmembrane region" description="Helical" evidence="9">
    <location>
        <begin position="252"/>
        <end position="272"/>
    </location>
</feature>
<protein>
    <submittedName>
        <fullName evidence="11">Visual pigment-like receptor peropsin</fullName>
    </submittedName>
</protein>
<keyword evidence="12" id="KW-1185">Reference proteome</keyword>
<dbReference type="PROSITE" id="PS00237">
    <property type="entry name" value="G_PROTEIN_RECEP_F1_1"/>
    <property type="match status" value="1"/>
</dbReference>
<feature type="domain" description="G-protein coupled receptors family 1 profile" evidence="10">
    <location>
        <begin position="232"/>
        <end position="487"/>
    </location>
</feature>
<evidence type="ECO:0000256" key="4">
    <source>
        <dbReference type="ARBA" id="ARBA00023040"/>
    </source>
</evidence>
<dbReference type="GO" id="GO:0004930">
    <property type="term" value="F:G protein-coupled receptor activity"/>
    <property type="evidence" value="ECO:0007669"/>
    <property type="project" value="UniProtKB-KW"/>
</dbReference>
<dbReference type="PRINTS" id="PR00237">
    <property type="entry name" value="GPCRRHODOPSN"/>
</dbReference>
<feature type="transmembrane region" description="Helical" evidence="9">
    <location>
        <begin position="376"/>
        <end position="399"/>
    </location>
</feature>
<dbReference type="Gene3D" id="1.20.1070.10">
    <property type="entry name" value="Rhodopsin 7-helix transmembrane proteins"/>
    <property type="match status" value="1"/>
</dbReference>
<dbReference type="Pfam" id="PF00001">
    <property type="entry name" value="7tm_1"/>
    <property type="match status" value="1"/>
</dbReference>
<keyword evidence="5 9" id="KW-0472">Membrane</keyword>
<evidence type="ECO:0000256" key="1">
    <source>
        <dbReference type="ARBA" id="ARBA00004141"/>
    </source>
</evidence>
<organism evidence="11 12">
    <name type="scientific">Stylophora pistillata</name>
    <name type="common">Smooth cauliflower coral</name>
    <dbReference type="NCBI Taxonomy" id="50429"/>
    <lineage>
        <taxon>Eukaryota</taxon>
        <taxon>Metazoa</taxon>
        <taxon>Cnidaria</taxon>
        <taxon>Anthozoa</taxon>
        <taxon>Hexacorallia</taxon>
        <taxon>Scleractinia</taxon>
        <taxon>Astrocoeniina</taxon>
        <taxon>Pocilloporidae</taxon>
        <taxon>Stylophora</taxon>
    </lineage>
</organism>
<dbReference type="Proteomes" id="UP000225706">
    <property type="component" value="Unassembled WGS sequence"/>
</dbReference>
<dbReference type="CDD" id="cd00637">
    <property type="entry name" value="7tm_classA_rhodopsin-like"/>
    <property type="match status" value="1"/>
</dbReference>
<feature type="transmembrane region" description="Helical" evidence="9">
    <location>
        <begin position="292"/>
        <end position="311"/>
    </location>
</feature>
<dbReference type="STRING" id="50429.A0A2B4RNM7"/>
<proteinExistence type="inferred from homology"/>
<keyword evidence="2 8" id="KW-0812">Transmembrane</keyword>
<evidence type="ECO:0000256" key="3">
    <source>
        <dbReference type="ARBA" id="ARBA00022989"/>
    </source>
</evidence>
<dbReference type="PANTHER" id="PTHR24240">
    <property type="entry name" value="OPSIN"/>
    <property type="match status" value="1"/>
</dbReference>
<dbReference type="InterPro" id="IPR000276">
    <property type="entry name" value="GPCR_Rhodpsn"/>
</dbReference>
<keyword evidence="3 9" id="KW-1133">Transmembrane helix</keyword>
<evidence type="ECO:0000256" key="7">
    <source>
        <dbReference type="ARBA" id="ARBA00023224"/>
    </source>
</evidence>
<dbReference type="SUPFAM" id="SSF56672">
    <property type="entry name" value="DNA/RNA polymerases"/>
    <property type="match status" value="1"/>
</dbReference>
<comment type="subcellular location">
    <subcellularLocation>
        <location evidence="1">Membrane</location>
        <topology evidence="1">Multi-pass membrane protein</topology>
    </subcellularLocation>
</comment>
<feature type="transmembrane region" description="Helical" evidence="9">
    <location>
        <begin position="332"/>
        <end position="356"/>
    </location>
</feature>
<keyword evidence="7 8" id="KW-0807">Transducer</keyword>
<evidence type="ECO:0000256" key="8">
    <source>
        <dbReference type="RuleBase" id="RU000688"/>
    </source>
</evidence>
<reference evidence="12" key="1">
    <citation type="journal article" date="2017" name="bioRxiv">
        <title>Comparative analysis of the genomes of Stylophora pistillata and Acropora digitifera provides evidence for extensive differences between species of corals.</title>
        <authorList>
            <person name="Voolstra C.R."/>
            <person name="Li Y."/>
            <person name="Liew Y.J."/>
            <person name="Baumgarten S."/>
            <person name="Zoccola D."/>
            <person name="Flot J.-F."/>
            <person name="Tambutte S."/>
            <person name="Allemand D."/>
            <person name="Aranda M."/>
        </authorList>
    </citation>
    <scope>NUCLEOTIDE SEQUENCE [LARGE SCALE GENOMIC DNA]</scope>
</reference>
<accession>A0A2B4RNM7</accession>
<evidence type="ECO:0000259" key="10">
    <source>
        <dbReference type="PROSITE" id="PS50262"/>
    </source>
</evidence>
<dbReference type="PROSITE" id="PS50262">
    <property type="entry name" value="G_PROTEIN_RECEP_F1_2"/>
    <property type="match status" value="1"/>
</dbReference>
<keyword evidence="4 8" id="KW-0297">G-protein coupled receptor</keyword>
<dbReference type="AlphaFoldDB" id="A0A2B4RNM7"/>
<evidence type="ECO:0000256" key="6">
    <source>
        <dbReference type="ARBA" id="ARBA00023170"/>
    </source>
</evidence>
<evidence type="ECO:0000256" key="2">
    <source>
        <dbReference type="ARBA" id="ARBA00022692"/>
    </source>
</evidence>
<feature type="transmembrane region" description="Helical" evidence="9">
    <location>
        <begin position="437"/>
        <end position="459"/>
    </location>
</feature>
<dbReference type="GO" id="GO:0016020">
    <property type="term" value="C:membrane"/>
    <property type="evidence" value="ECO:0007669"/>
    <property type="project" value="UniProtKB-SubCell"/>
</dbReference>
<evidence type="ECO:0000313" key="12">
    <source>
        <dbReference type="Proteomes" id="UP000225706"/>
    </source>
</evidence>
<gene>
    <name evidence="11" type="primary">RRH</name>
    <name evidence="11" type="ORF">AWC38_SpisGene16840</name>
</gene>
<dbReference type="InterPro" id="IPR043502">
    <property type="entry name" value="DNA/RNA_pol_sf"/>
</dbReference>
<feature type="transmembrane region" description="Helical" evidence="9">
    <location>
        <begin position="471"/>
        <end position="490"/>
    </location>
</feature>
<dbReference type="SUPFAM" id="SSF81321">
    <property type="entry name" value="Family A G protein-coupled receptor-like"/>
    <property type="match status" value="1"/>
</dbReference>
<dbReference type="EMBL" id="LSMT01000393">
    <property type="protein sequence ID" value="PFX18776.1"/>
    <property type="molecule type" value="Genomic_DNA"/>
</dbReference>
<name>A0A2B4RNM7_STYPI</name>
<dbReference type="InterPro" id="IPR000477">
    <property type="entry name" value="RT_dom"/>
</dbReference>
<evidence type="ECO:0000256" key="5">
    <source>
        <dbReference type="ARBA" id="ARBA00023136"/>
    </source>
</evidence>
<comment type="caution">
    <text evidence="11">The sequence shown here is derived from an EMBL/GenBank/DDBJ whole genome shotgun (WGS) entry which is preliminary data.</text>
</comment>